<feature type="transmembrane region" description="Helical" evidence="1">
    <location>
        <begin position="143"/>
        <end position="165"/>
    </location>
</feature>
<proteinExistence type="predicted"/>
<protein>
    <submittedName>
        <fullName evidence="3">Uncharacterized protein</fullName>
    </submittedName>
</protein>
<accession>A0A9D5AG48</accession>
<dbReference type="Gramene" id="Psat05G0575900-T1">
    <property type="protein sequence ID" value="KAI5410377.1"/>
    <property type="gene ID" value="KIW84_055759"/>
</dbReference>
<feature type="chain" id="PRO_5038781983" evidence="2">
    <location>
        <begin position="28"/>
        <end position="167"/>
    </location>
</feature>
<evidence type="ECO:0000313" key="4">
    <source>
        <dbReference type="Proteomes" id="UP001058974"/>
    </source>
</evidence>
<sequence length="167" mass="17220">MASSSSSSATILKFFFVFVVLAAMTSAQDLGLSPVSAPGPDAGAAGYITNSMAMVGVSIVDWANLLLRAAWSVSLGPHVADYAASKLWEDDHIAITLQASHLVMATTFKYLFIFVVLAAMASAQDLGPSPASTPAPSPDAGAAGYFTSSMAMIGVSIVLSMFAILKH</sequence>
<dbReference type="EMBL" id="JAMSHJ010000005">
    <property type="protein sequence ID" value="KAI5410377.1"/>
    <property type="molecule type" value="Genomic_DNA"/>
</dbReference>
<keyword evidence="1" id="KW-0472">Membrane</keyword>
<feature type="transmembrane region" description="Helical" evidence="1">
    <location>
        <begin position="102"/>
        <end position="123"/>
    </location>
</feature>
<dbReference type="PANTHER" id="PTHR33659">
    <property type="entry name" value="PROTEIN, PUTATIVE-RELATED-RELATED"/>
    <property type="match status" value="1"/>
</dbReference>
<gene>
    <name evidence="3" type="ORF">KIW84_055759</name>
</gene>
<evidence type="ECO:0000256" key="1">
    <source>
        <dbReference type="SAM" id="Phobius"/>
    </source>
</evidence>
<feature type="transmembrane region" description="Helical" evidence="1">
    <location>
        <begin position="43"/>
        <end position="67"/>
    </location>
</feature>
<reference evidence="3 4" key="1">
    <citation type="journal article" date="2022" name="Nat. Genet.">
        <title>Improved pea reference genome and pan-genome highlight genomic features and evolutionary characteristics.</title>
        <authorList>
            <person name="Yang T."/>
            <person name="Liu R."/>
            <person name="Luo Y."/>
            <person name="Hu S."/>
            <person name="Wang D."/>
            <person name="Wang C."/>
            <person name="Pandey M.K."/>
            <person name="Ge S."/>
            <person name="Xu Q."/>
            <person name="Li N."/>
            <person name="Li G."/>
            <person name="Huang Y."/>
            <person name="Saxena R.K."/>
            <person name="Ji Y."/>
            <person name="Li M."/>
            <person name="Yan X."/>
            <person name="He Y."/>
            <person name="Liu Y."/>
            <person name="Wang X."/>
            <person name="Xiang C."/>
            <person name="Varshney R.K."/>
            <person name="Ding H."/>
            <person name="Gao S."/>
            <person name="Zong X."/>
        </authorList>
    </citation>
    <scope>NUCLEOTIDE SEQUENCE [LARGE SCALE GENOMIC DNA]</scope>
    <source>
        <strain evidence="3 4">cv. Zhongwan 6</strain>
    </source>
</reference>
<comment type="caution">
    <text evidence="3">The sequence shown here is derived from an EMBL/GenBank/DDBJ whole genome shotgun (WGS) entry which is preliminary data.</text>
</comment>
<evidence type="ECO:0000256" key="2">
    <source>
        <dbReference type="SAM" id="SignalP"/>
    </source>
</evidence>
<dbReference type="PANTHER" id="PTHR33659:SF1">
    <property type="entry name" value="PROTEIN, PUTATIVE-RELATED"/>
    <property type="match status" value="1"/>
</dbReference>
<keyword evidence="1" id="KW-0812">Transmembrane</keyword>
<name>A0A9D5AG48_PEA</name>
<dbReference type="AlphaFoldDB" id="A0A9D5AG48"/>
<organism evidence="3 4">
    <name type="scientific">Pisum sativum</name>
    <name type="common">Garden pea</name>
    <name type="synonym">Lathyrus oleraceus</name>
    <dbReference type="NCBI Taxonomy" id="3888"/>
    <lineage>
        <taxon>Eukaryota</taxon>
        <taxon>Viridiplantae</taxon>
        <taxon>Streptophyta</taxon>
        <taxon>Embryophyta</taxon>
        <taxon>Tracheophyta</taxon>
        <taxon>Spermatophyta</taxon>
        <taxon>Magnoliopsida</taxon>
        <taxon>eudicotyledons</taxon>
        <taxon>Gunneridae</taxon>
        <taxon>Pentapetalae</taxon>
        <taxon>rosids</taxon>
        <taxon>fabids</taxon>
        <taxon>Fabales</taxon>
        <taxon>Fabaceae</taxon>
        <taxon>Papilionoideae</taxon>
        <taxon>50 kb inversion clade</taxon>
        <taxon>NPAAA clade</taxon>
        <taxon>Hologalegina</taxon>
        <taxon>IRL clade</taxon>
        <taxon>Fabeae</taxon>
        <taxon>Lathyrus</taxon>
    </lineage>
</organism>
<feature type="signal peptide" evidence="2">
    <location>
        <begin position="1"/>
        <end position="27"/>
    </location>
</feature>
<evidence type="ECO:0000313" key="3">
    <source>
        <dbReference type="EMBL" id="KAI5410377.1"/>
    </source>
</evidence>
<keyword evidence="2" id="KW-0732">Signal</keyword>
<dbReference type="Proteomes" id="UP001058974">
    <property type="component" value="Chromosome 5"/>
</dbReference>
<keyword evidence="1" id="KW-1133">Transmembrane helix</keyword>
<keyword evidence="4" id="KW-1185">Reference proteome</keyword>